<dbReference type="EMBL" id="HBHL01004851">
    <property type="protein sequence ID" value="CAD9714292.1"/>
    <property type="molecule type" value="Transcribed_RNA"/>
</dbReference>
<evidence type="ECO:0000256" key="4">
    <source>
        <dbReference type="ARBA" id="ARBA00023098"/>
    </source>
</evidence>
<gene>
    <name evidence="8" type="ORF">CPRI1469_LOCUS3143</name>
    <name evidence="9" type="ORF">CPRI1469_LOCUS3144</name>
</gene>
<evidence type="ECO:0000256" key="1">
    <source>
        <dbReference type="ARBA" id="ARBA00005254"/>
    </source>
</evidence>
<dbReference type="InterPro" id="IPR001753">
    <property type="entry name" value="Enoyl-CoA_hydra/iso"/>
</dbReference>
<dbReference type="CDD" id="cd06558">
    <property type="entry name" value="crotonase-like"/>
    <property type="match status" value="1"/>
</dbReference>
<dbReference type="PANTHER" id="PTHR11941">
    <property type="entry name" value="ENOYL-COA HYDRATASE-RELATED"/>
    <property type="match status" value="1"/>
</dbReference>
<dbReference type="EMBL" id="HBHL01004850">
    <property type="protein sequence ID" value="CAD9714291.1"/>
    <property type="molecule type" value="Transcribed_RNA"/>
</dbReference>
<organism evidence="9">
    <name type="scientific">Chloropicon primus</name>
    <dbReference type="NCBI Taxonomy" id="1764295"/>
    <lineage>
        <taxon>Eukaryota</taxon>
        <taxon>Viridiplantae</taxon>
        <taxon>Chlorophyta</taxon>
        <taxon>Chloropicophyceae</taxon>
        <taxon>Chloropicales</taxon>
        <taxon>Chloropicaceae</taxon>
        <taxon>Chloropicon</taxon>
    </lineage>
</organism>
<sequence length="313" mass="33575">MIQHSVARGLAAIAGQTRYCLGTALQGGSRIVAARGPSALPSLAMSSRFASSGEGQIWEFLRTEKRENGVAVVRLHRPDALNALSGPLMGELVSALRNMDNDPEVKAVVLTGSERAFAAGADIKEMKDKNYAEVYKTAMLEAWSEVSDIRKPIVAGVNGFALGGGCELAMMCDIIIAGENAVFGQPEIQLGTIPGAGGTQRLTRVVGKSLAMEMCLTGSRLDAHLAEKRGLVSRVVPTEQTVDEGIKVAEKIAQFSTPVIIAAKDCVNQSQELSLQQGLKYEKALFWSTFALSDRLEGMTAFKDKRKPNFTDE</sequence>
<dbReference type="GO" id="GO:0006635">
    <property type="term" value="P:fatty acid beta-oxidation"/>
    <property type="evidence" value="ECO:0007669"/>
    <property type="project" value="TreeGrafter"/>
</dbReference>
<dbReference type="PROSITE" id="PS00166">
    <property type="entry name" value="ENOYL_COA_HYDRATASE"/>
    <property type="match status" value="1"/>
</dbReference>
<dbReference type="Gene3D" id="1.10.12.10">
    <property type="entry name" value="Lyase 2-enoyl-coa Hydratase, Chain A, domain 2"/>
    <property type="match status" value="1"/>
</dbReference>
<evidence type="ECO:0000256" key="7">
    <source>
        <dbReference type="RuleBase" id="RU003707"/>
    </source>
</evidence>
<dbReference type="InterPro" id="IPR014748">
    <property type="entry name" value="Enoyl-CoA_hydra_C"/>
</dbReference>
<comment type="similarity">
    <text evidence="1 7">Belongs to the enoyl-CoA hydratase/isomerase family.</text>
</comment>
<protein>
    <recommendedName>
        <fullName evidence="6">Probable enoyl-CoA hydratase, mitochondrial</fullName>
        <ecNumber evidence="2">4.2.1.17</ecNumber>
    </recommendedName>
</protein>
<evidence type="ECO:0000256" key="3">
    <source>
        <dbReference type="ARBA" id="ARBA00022832"/>
    </source>
</evidence>
<dbReference type="InterPro" id="IPR018376">
    <property type="entry name" value="Enoyl-CoA_hyd/isom_CS"/>
</dbReference>
<name>A0A7S2SZQ9_9CHLO</name>
<accession>A0A7S2SZQ9</accession>
<evidence type="ECO:0000256" key="5">
    <source>
        <dbReference type="ARBA" id="ARBA00023239"/>
    </source>
</evidence>
<proteinExistence type="inferred from homology"/>
<evidence type="ECO:0000313" key="9">
    <source>
        <dbReference type="EMBL" id="CAD9714292.1"/>
    </source>
</evidence>
<dbReference type="FunFam" id="3.90.226.10:FF:000019">
    <property type="entry name" value="Enoyl-CoA hydratase, mitochondrial"/>
    <property type="match status" value="1"/>
</dbReference>
<dbReference type="AlphaFoldDB" id="A0A7S2SZQ9"/>
<dbReference type="SUPFAM" id="SSF52096">
    <property type="entry name" value="ClpP/crotonase"/>
    <property type="match status" value="1"/>
</dbReference>
<keyword evidence="5" id="KW-0456">Lyase</keyword>
<keyword evidence="3" id="KW-0276">Fatty acid metabolism</keyword>
<evidence type="ECO:0000256" key="6">
    <source>
        <dbReference type="ARBA" id="ARBA00073937"/>
    </source>
</evidence>
<dbReference type="PANTHER" id="PTHR11941:SF54">
    <property type="entry name" value="ENOYL-COA HYDRATASE, MITOCHONDRIAL"/>
    <property type="match status" value="1"/>
</dbReference>
<dbReference type="Pfam" id="PF00378">
    <property type="entry name" value="ECH_1"/>
    <property type="match status" value="1"/>
</dbReference>
<evidence type="ECO:0000256" key="2">
    <source>
        <dbReference type="ARBA" id="ARBA00012076"/>
    </source>
</evidence>
<evidence type="ECO:0000313" key="8">
    <source>
        <dbReference type="EMBL" id="CAD9714291.1"/>
    </source>
</evidence>
<keyword evidence="4" id="KW-0443">Lipid metabolism</keyword>
<dbReference type="FunFam" id="1.10.12.10:FF:000001">
    <property type="entry name" value="Probable enoyl-CoA hydratase, mitochondrial"/>
    <property type="match status" value="1"/>
</dbReference>
<dbReference type="EC" id="4.2.1.17" evidence="2"/>
<reference evidence="9" key="1">
    <citation type="submission" date="2021-01" db="EMBL/GenBank/DDBJ databases">
        <authorList>
            <person name="Corre E."/>
            <person name="Pelletier E."/>
            <person name="Niang G."/>
            <person name="Scheremetjew M."/>
            <person name="Finn R."/>
            <person name="Kale V."/>
            <person name="Holt S."/>
            <person name="Cochrane G."/>
            <person name="Meng A."/>
            <person name="Brown T."/>
            <person name="Cohen L."/>
        </authorList>
    </citation>
    <scope>NUCLEOTIDE SEQUENCE</scope>
    <source>
        <strain evidence="9">CCMP1205</strain>
    </source>
</reference>
<dbReference type="GO" id="GO:0005739">
    <property type="term" value="C:mitochondrion"/>
    <property type="evidence" value="ECO:0007669"/>
    <property type="project" value="TreeGrafter"/>
</dbReference>
<dbReference type="GO" id="GO:0004300">
    <property type="term" value="F:enoyl-CoA hydratase activity"/>
    <property type="evidence" value="ECO:0007669"/>
    <property type="project" value="UniProtKB-EC"/>
</dbReference>
<dbReference type="Gene3D" id="3.90.226.10">
    <property type="entry name" value="2-enoyl-CoA Hydratase, Chain A, domain 1"/>
    <property type="match status" value="1"/>
</dbReference>
<dbReference type="InterPro" id="IPR029045">
    <property type="entry name" value="ClpP/crotonase-like_dom_sf"/>
</dbReference>